<dbReference type="Proteomes" id="UP001164790">
    <property type="component" value="Chromosome"/>
</dbReference>
<reference evidence="1" key="1">
    <citation type="submission" date="2022-10" db="EMBL/GenBank/DDBJ databases">
        <title>Comparative genomic analysis and in-vitro probiotic properties of the potential probiotic L. chiayiensis AACE 3.</title>
        <authorList>
            <person name="Kang X."/>
        </authorList>
    </citation>
    <scope>NUCLEOTIDE SEQUENCE</scope>
    <source>
        <strain evidence="1">AACE 3</strain>
    </source>
</reference>
<dbReference type="InterPro" id="IPR013321">
    <property type="entry name" value="Arc_rbn_hlx_hlx"/>
</dbReference>
<dbReference type="EMBL" id="CP107523">
    <property type="protein sequence ID" value="UYN56813.1"/>
    <property type="molecule type" value="Genomic_DNA"/>
</dbReference>
<name>A0ABY6H620_9LACO</name>
<dbReference type="Gene3D" id="1.10.1220.10">
    <property type="entry name" value="Met repressor-like"/>
    <property type="match status" value="1"/>
</dbReference>
<proteinExistence type="predicted"/>
<dbReference type="RefSeq" id="WP_158280539.1">
    <property type="nucleotide sequence ID" value="NZ_CP074378.1"/>
</dbReference>
<evidence type="ECO:0000313" key="2">
    <source>
        <dbReference type="Proteomes" id="UP001164790"/>
    </source>
</evidence>
<organism evidence="1 2">
    <name type="scientific">Lacticaseibacillus chiayiensis</name>
    <dbReference type="NCBI Taxonomy" id="2100821"/>
    <lineage>
        <taxon>Bacteria</taxon>
        <taxon>Bacillati</taxon>
        <taxon>Bacillota</taxon>
        <taxon>Bacilli</taxon>
        <taxon>Lactobacillales</taxon>
        <taxon>Lactobacillaceae</taxon>
        <taxon>Lacticaseibacillus</taxon>
    </lineage>
</organism>
<keyword evidence="2" id="KW-1185">Reference proteome</keyword>
<evidence type="ECO:0000313" key="1">
    <source>
        <dbReference type="EMBL" id="UYN56813.1"/>
    </source>
</evidence>
<protein>
    <submittedName>
        <fullName evidence="1">Uncharacterized protein</fullName>
    </submittedName>
</protein>
<sequence length="57" mass="6421">MTNKNKTVRVFAEVNPEIKEPAQQVLSDMGLDMSTAALFGLQMIVYHTGLRESIHFL</sequence>
<accession>A0ABY6H620</accession>
<gene>
    <name evidence="1" type="ORF">OFW50_01545</name>
</gene>